<evidence type="ECO:0000313" key="2">
    <source>
        <dbReference type="Proteomes" id="UP000694892"/>
    </source>
</evidence>
<reference evidence="2" key="1">
    <citation type="journal article" date="2016" name="Nature">
        <title>Genome evolution in the allotetraploid frog Xenopus laevis.</title>
        <authorList>
            <person name="Session A.M."/>
            <person name="Uno Y."/>
            <person name="Kwon T."/>
            <person name="Chapman J.A."/>
            <person name="Toyoda A."/>
            <person name="Takahashi S."/>
            <person name="Fukui A."/>
            <person name="Hikosaka A."/>
            <person name="Suzuki A."/>
            <person name="Kondo M."/>
            <person name="van Heeringen S.J."/>
            <person name="Quigley I."/>
            <person name="Heinz S."/>
            <person name="Ogino H."/>
            <person name="Ochi H."/>
            <person name="Hellsten U."/>
            <person name="Lyons J.B."/>
            <person name="Simakov O."/>
            <person name="Putnam N."/>
            <person name="Stites J."/>
            <person name="Kuroki Y."/>
            <person name="Tanaka T."/>
            <person name="Michiue T."/>
            <person name="Watanabe M."/>
            <person name="Bogdanovic O."/>
            <person name="Lister R."/>
            <person name="Georgiou G."/>
            <person name="Paranjpe S.S."/>
            <person name="van Kruijsbergen I."/>
            <person name="Shu S."/>
            <person name="Carlson J."/>
            <person name="Kinoshita T."/>
            <person name="Ohta Y."/>
            <person name="Mawaribuchi S."/>
            <person name="Jenkins J."/>
            <person name="Grimwood J."/>
            <person name="Schmutz J."/>
            <person name="Mitros T."/>
            <person name="Mozaffari S.V."/>
            <person name="Suzuki Y."/>
            <person name="Haramoto Y."/>
            <person name="Yamamoto T.S."/>
            <person name="Takagi C."/>
            <person name="Heald R."/>
            <person name="Miller K."/>
            <person name="Haudenschild C."/>
            <person name="Kitzman J."/>
            <person name="Nakayama T."/>
            <person name="Izutsu Y."/>
            <person name="Robert J."/>
            <person name="Fortriede J."/>
            <person name="Burns K."/>
            <person name="Lotay V."/>
            <person name="Karimi K."/>
            <person name="Yasuoka Y."/>
            <person name="Dichmann D.S."/>
            <person name="Flajnik M.F."/>
            <person name="Houston D.W."/>
            <person name="Shendure J."/>
            <person name="DuPasquier L."/>
            <person name="Vize P.D."/>
            <person name="Zorn A.M."/>
            <person name="Ito M."/>
            <person name="Marcotte E.M."/>
            <person name="Wallingford J.B."/>
            <person name="Ito Y."/>
            <person name="Asashima M."/>
            <person name="Ueno N."/>
            <person name="Matsuda Y."/>
            <person name="Veenstra G.J."/>
            <person name="Fujiyama A."/>
            <person name="Harland R.M."/>
            <person name="Taira M."/>
            <person name="Rokhsar D.S."/>
        </authorList>
    </citation>
    <scope>NUCLEOTIDE SEQUENCE [LARGE SCALE GENOMIC DNA]</scope>
    <source>
        <strain evidence="2">J</strain>
    </source>
</reference>
<accession>A0A974DLY9</accession>
<dbReference type="AlphaFoldDB" id="A0A974DLY9"/>
<protein>
    <submittedName>
        <fullName evidence="1">Uncharacterized protein</fullName>
    </submittedName>
</protein>
<dbReference type="Proteomes" id="UP000694892">
    <property type="component" value="Chromosome 2L"/>
</dbReference>
<dbReference type="EMBL" id="CM004468">
    <property type="protein sequence ID" value="OCT94454.1"/>
    <property type="molecule type" value="Genomic_DNA"/>
</dbReference>
<name>A0A974DLY9_XENLA</name>
<evidence type="ECO:0000313" key="1">
    <source>
        <dbReference type="EMBL" id="OCT94454.1"/>
    </source>
</evidence>
<organism evidence="1 2">
    <name type="scientific">Xenopus laevis</name>
    <name type="common">African clawed frog</name>
    <dbReference type="NCBI Taxonomy" id="8355"/>
    <lineage>
        <taxon>Eukaryota</taxon>
        <taxon>Metazoa</taxon>
        <taxon>Chordata</taxon>
        <taxon>Craniata</taxon>
        <taxon>Vertebrata</taxon>
        <taxon>Euteleostomi</taxon>
        <taxon>Amphibia</taxon>
        <taxon>Batrachia</taxon>
        <taxon>Anura</taxon>
        <taxon>Pipoidea</taxon>
        <taxon>Pipidae</taxon>
        <taxon>Xenopodinae</taxon>
        <taxon>Xenopus</taxon>
        <taxon>Xenopus</taxon>
    </lineage>
</organism>
<sequence>MKEKFKLRGYPDRVLDRMESENGQLRQNSDRNVHQKTQRIPFVNQFNLLSGEISKIIKKDWSLSANNLPDKDIFKSLPVMSYTRADTIGAKLVKADLGPSAGYKQTFLKTQKNFPMLWM</sequence>
<gene>
    <name evidence="1" type="ORF">XELAEV_18012126mg</name>
</gene>
<proteinExistence type="predicted"/>